<dbReference type="SMART" id="SM00966">
    <property type="entry name" value="SpoVT_AbrB"/>
    <property type="match status" value="1"/>
</dbReference>
<dbReference type="NCBIfam" id="TIGR01439">
    <property type="entry name" value="lp_hng_hel_AbrB"/>
    <property type="match status" value="1"/>
</dbReference>
<dbReference type="PROSITE" id="PS51740">
    <property type="entry name" value="SPOVT_ABRB"/>
    <property type="match status" value="1"/>
</dbReference>
<dbReference type="EMBL" id="QZDT01000059">
    <property type="protein sequence ID" value="NBJ94990.1"/>
    <property type="molecule type" value="Genomic_DNA"/>
</dbReference>
<dbReference type="AlphaFoldDB" id="A0A9X5GUL8"/>
<dbReference type="RefSeq" id="WP_160561956.1">
    <property type="nucleotide sequence ID" value="NZ_QZDT01000059.1"/>
</dbReference>
<reference evidence="3" key="1">
    <citation type="submission" date="2018-09" db="EMBL/GenBank/DDBJ databases">
        <title>Murine metabolic-syndrome-specific gut microbial biobank.</title>
        <authorList>
            <person name="Liu C."/>
        </authorList>
    </citation>
    <scope>NUCLEOTIDE SEQUENCE</scope>
    <source>
        <strain evidence="3">D42-62</strain>
    </source>
</reference>
<name>A0A9X5GUL8_9FIRM</name>
<dbReference type="Pfam" id="PF04014">
    <property type="entry name" value="MazE_antitoxin"/>
    <property type="match status" value="1"/>
</dbReference>
<evidence type="ECO:0000313" key="4">
    <source>
        <dbReference type="Proteomes" id="UP001154420"/>
    </source>
</evidence>
<evidence type="ECO:0000313" key="3">
    <source>
        <dbReference type="EMBL" id="NBJ94990.1"/>
    </source>
</evidence>
<dbReference type="SUPFAM" id="SSF89447">
    <property type="entry name" value="AbrB/MazE/MraZ-like"/>
    <property type="match status" value="1"/>
</dbReference>
<dbReference type="Proteomes" id="UP001154420">
    <property type="component" value="Unassembled WGS sequence"/>
</dbReference>
<sequence length="85" mass="9187">MNLAKISANGQITVPMEIRRLLGLKSGDKILFYQKQDGEIVLSNASAQAIRKAQSAFSGAAETMGISDEDDVQTLVDEVRYGKGQ</sequence>
<dbReference type="Gene3D" id="2.10.260.10">
    <property type="match status" value="1"/>
</dbReference>
<comment type="caution">
    <text evidence="3">The sequence shown here is derived from an EMBL/GenBank/DDBJ whole genome shotgun (WGS) entry which is preliminary data.</text>
</comment>
<proteinExistence type="predicted"/>
<keyword evidence="4" id="KW-1185">Reference proteome</keyword>
<gene>
    <name evidence="3" type="ORF">D5281_21090</name>
</gene>
<evidence type="ECO:0000256" key="1">
    <source>
        <dbReference type="PROSITE-ProRule" id="PRU01076"/>
    </source>
</evidence>
<feature type="domain" description="SpoVT-AbrB" evidence="2">
    <location>
        <begin position="1"/>
        <end position="47"/>
    </location>
</feature>
<keyword evidence="1 3" id="KW-0238">DNA-binding</keyword>
<evidence type="ECO:0000259" key="2">
    <source>
        <dbReference type="PROSITE" id="PS51740"/>
    </source>
</evidence>
<dbReference type="InterPro" id="IPR037914">
    <property type="entry name" value="SpoVT-AbrB_sf"/>
</dbReference>
<accession>A0A9X5GUL8</accession>
<organism evidence="3 4">
    <name type="scientific">Parablautia muri</name>
    <dbReference type="NCBI Taxonomy" id="2320879"/>
    <lineage>
        <taxon>Bacteria</taxon>
        <taxon>Bacillati</taxon>
        <taxon>Bacillota</taxon>
        <taxon>Clostridia</taxon>
        <taxon>Lachnospirales</taxon>
        <taxon>Lachnospiraceae</taxon>
        <taxon>Parablautia</taxon>
    </lineage>
</organism>
<dbReference type="InterPro" id="IPR007159">
    <property type="entry name" value="SpoVT-AbrB_dom"/>
</dbReference>
<protein>
    <submittedName>
        <fullName evidence="3">AbrB/MazE/SpoVT family DNA-binding domain-containing protein</fullName>
    </submittedName>
</protein>
<dbReference type="OrthoDB" id="9811597at2"/>
<dbReference type="GO" id="GO:0003677">
    <property type="term" value="F:DNA binding"/>
    <property type="evidence" value="ECO:0007669"/>
    <property type="project" value="UniProtKB-UniRule"/>
</dbReference>